<protein>
    <submittedName>
        <fullName evidence="1">Uncharacterized protein</fullName>
    </submittedName>
</protein>
<dbReference type="Proteomes" id="UP001165586">
    <property type="component" value="Unassembled WGS sequence"/>
</dbReference>
<organism evidence="1 2">
    <name type="scientific">Herbiconiux daphne</name>
    <dbReference type="NCBI Taxonomy" id="2970914"/>
    <lineage>
        <taxon>Bacteria</taxon>
        <taxon>Bacillati</taxon>
        <taxon>Actinomycetota</taxon>
        <taxon>Actinomycetes</taxon>
        <taxon>Micrococcales</taxon>
        <taxon>Microbacteriaceae</taxon>
        <taxon>Herbiconiux</taxon>
    </lineage>
</organism>
<keyword evidence="2" id="KW-1185">Reference proteome</keyword>
<evidence type="ECO:0000313" key="1">
    <source>
        <dbReference type="EMBL" id="MCS5736519.1"/>
    </source>
</evidence>
<reference evidence="1" key="1">
    <citation type="submission" date="2022-08" db="EMBL/GenBank/DDBJ databases">
        <authorList>
            <person name="Deng Y."/>
            <person name="Han X.-F."/>
            <person name="Zhang Y.-Q."/>
        </authorList>
    </citation>
    <scope>NUCLEOTIDE SEQUENCE</scope>
    <source>
        <strain evidence="1">CPCC 203386</strain>
    </source>
</reference>
<dbReference type="EMBL" id="JANLCJ010000045">
    <property type="protein sequence ID" value="MCS5736519.1"/>
    <property type="molecule type" value="Genomic_DNA"/>
</dbReference>
<evidence type="ECO:0000313" key="2">
    <source>
        <dbReference type="Proteomes" id="UP001165586"/>
    </source>
</evidence>
<accession>A0ABT2H9A3</accession>
<proteinExistence type="predicted"/>
<dbReference type="RefSeq" id="WP_259542546.1">
    <property type="nucleotide sequence ID" value="NZ_JANLCJ010000045.1"/>
</dbReference>
<name>A0ABT2H9A3_9MICO</name>
<gene>
    <name evidence="1" type="ORF">N1032_22565</name>
</gene>
<comment type="caution">
    <text evidence="1">The sequence shown here is derived from an EMBL/GenBank/DDBJ whole genome shotgun (WGS) entry which is preliminary data.</text>
</comment>
<sequence length="66" mass="7438">MKKFIAENSGILDKKGKQGYYDPDFENGSGILVIIASGGINEFNDQDYINFITDVKKNDPEFYKAL</sequence>